<evidence type="ECO:0000256" key="20">
    <source>
        <dbReference type="SAM" id="Phobius"/>
    </source>
</evidence>
<evidence type="ECO:0000256" key="12">
    <source>
        <dbReference type="ARBA" id="ARBA00023136"/>
    </source>
</evidence>
<evidence type="ECO:0000256" key="13">
    <source>
        <dbReference type="ARBA" id="ARBA00023157"/>
    </source>
</evidence>
<dbReference type="SUPFAM" id="SSF48726">
    <property type="entry name" value="Immunoglobulin"/>
    <property type="match status" value="1"/>
</dbReference>
<dbReference type="InterPro" id="IPR013783">
    <property type="entry name" value="Ig-like_fold"/>
</dbReference>
<dbReference type="GO" id="GO:0005272">
    <property type="term" value="F:sodium channel activity"/>
    <property type="evidence" value="ECO:0007669"/>
    <property type="project" value="UniProtKB-KW"/>
</dbReference>
<evidence type="ECO:0000256" key="2">
    <source>
        <dbReference type="ARBA" id="ARBA00010404"/>
    </source>
</evidence>
<dbReference type="InterPro" id="IPR007110">
    <property type="entry name" value="Ig-like_dom"/>
</dbReference>
<dbReference type="FunFam" id="2.60.40.10:FF:000375">
    <property type="entry name" value="Sodium channel beta 1 subunit"/>
    <property type="match status" value="1"/>
</dbReference>
<dbReference type="GO" id="GO:0086002">
    <property type="term" value="P:cardiac muscle cell action potential involved in contraction"/>
    <property type="evidence" value="ECO:0007669"/>
    <property type="project" value="TreeGrafter"/>
</dbReference>
<dbReference type="PANTHER" id="PTHR10546:SF4">
    <property type="entry name" value="SODIUM CHANNEL SUBUNIT BETA-3"/>
    <property type="match status" value="1"/>
</dbReference>
<keyword evidence="8" id="KW-0851">Voltage-gated channel</keyword>
<dbReference type="PANTHER" id="PTHR10546">
    <property type="entry name" value="SODIUM CHANNEL SUBUNIT BETA-1 AND 3"/>
    <property type="match status" value="1"/>
</dbReference>
<keyword evidence="4" id="KW-0894">Sodium channel</keyword>
<evidence type="ECO:0000256" key="14">
    <source>
        <dbReference type="ARBA" id="ARBA00023180"/>
    </source>
</evidence>
<keyword evidence="11" id="KW-0406">Ion transport</keyword>
<keyword evidence="6 20" id="KW-0812">Transmembrane</keyword>
<sequence length="215" mass="24306">VSQCHSGCAEVDSMTEAVVGKGFRLGCISCKRREEVSAQATVDWHYKPPGMEEFWHIFHYDHPNSDVLHENFSNRIEWHGTLGSDVQTATIYIHNITYNDIGTYRCTIHRTLHLPRYDEEVTVEKQVELNVVAVGKSGFTNAYFSTMVSGNSSPSPVGGGGDERILKKKTNIYIVDFPTANPELTTVVSEIMMYVLIVVLQLWLIVILVYCYKKI</sequence>
<keyword evidence="10" id="KW-0915">Sodium</keyword>
<evidence type="ECO:0000256" key="19">
    <source>
        <dbReference type="ARBA" id="ARBA00049669"/>
    </source>
</evidence>
<evidence type="ECO:0000256" key="18">
    <source>
        <dbReference type="ARBA" id="ARBA00044530"/>
    </source>
</evidence>
<evidence type="ECO:0000259" key="21">
    <source>
        <dbReference type="PROSITE" id="PS50835"/>
    </source>
</evidence>
<dbReference type="GO" id="GO:0044325">
    <property type="term" value="F:transmembrane transporter binding"/>
    <property type="evidence" value="ECO:0007669"/>
    <property type="project" value="TreeGrafter"/>
</dbReference>
<reference evidence="22" key="1">
    <citation type="journal article" date="2004" name="Nature">
        <title>Genome duplication in the teleost fish Tetraodon nigroviridis reveals the early vertebrate proto-karyotype.</title>
        <authorList>
            <person name="Jaillon O."/>
            <person name="Aury J.-M."/>
            <person name="Brunet F."/>
            <person name="Petit J.-L."/>
            <person name="Stange-Thomann N."/>
            <person name="Mauceli E."/>
            <person name="Bouneau L."/>
            <person name="Fischer C."/>
            <person name="Ozouf-Costaz C."/>
            <person name="Bernot A."/>
            <person name="Nicaud S."/>
            <person name="Jaffe D."/>
            <person name="Fisher S."/>
            <person name="Lutfalla G."/>
            <person name="Dossat C."/>
            <person name="Segurens B."/>
            <person name="Dasilva C."/>
            <person name="Salanoubat M."/>
            <person name="Levy M."/>
            <person name="Boudet N."/>
            <person name="Castellano S."/>
            <person name="Anthouard V."/>
            <person name="Jubin C."/>
            <person name="Castelli V."/>
            <person name="Katinka M."/>
            <person name="Vacherie B."/>
            <person name="Biemont C."/>
            <person name="Skalli Z."/>
            <person name="Cattolico L."/>
            <person name="Poulain J."/>
            <person name="De Berardinis V."/>
            <person name="Cruaud C."/>
            <person name="Duprat S."/>
            <person name="Brottier P."/>
            <person name="Coutanceau J.-P."/>
            <person name="Gouzy J."/>
            <person name="Parra G."/>
            <person name="Lardier G."/>
            <person name="Chapple C."/>
            <person name="McKernan K.J."/>
            <person name="McEwan P."/>
            <person name="Bosak S."/>
            <person name="Kellis M."/>
            <person name="Volff J.-N."/>
            <person name="Guigo R."/>
            <person name="Zody M.C."/>
            <person name="Mesirov J."/>
            <person name="Lindblad-Toh K."/>
            <person name="Birren B."/>
            <person name="Nusbaum C."/>
            <person name="Kahn D."/>
            <person name="Robinson-Rechavi M."/>
            <person name="Laudet V."/>
            <person name="Schachter V."/>
            <person name="Quetier F."/>
            <person name="Saurin W."/>
            <person name="Scarpelli C."/>
            <person name="Wincker P."/>
            <person name="Lander E.S."/>
            <person name="Weissenbach J."/>
            <person name="Roest Crollius H."/>
        </authorList>
    </citation>
    <scope>NUCLEOTIDE SEQUENCE [LARGE SCALE GENOMIC DNA]</scope>
</reference>
<keyword evidence="17" id="KW-0393">Immunoglobulin domain</keyword>
<keyword evidence="13" id="KW-1015">Disulfide bond</keyword>
<dbReference type="InterPro" id="IPR036179">
    <property type="entry name" value="Ig-like_dom_sf"/>
</dbReference>
<feature type="non-terminal residue" evidence="22">
    <location>
        <position position="215"/>
    </location>
</feature>
<dbReference type="GO" id="GO:0001518">
    <property type="term" value="C:voltage-gated sodium channel complex"/>
    <property type="evidence" value="ECO:0007669"/>
    <property type="project" value="InterPro"/>
</dbReference>
<evidence type="ECO:0000256" key="17">
    <source>
        <dbReference type="ARBA" id="ARBA00023319"/>
    </source>
</evidence>
<dbReference type="Gene3D" id="2.60.40.10">
    <property type="entry name" value="Immunoglobulins"/>
    <property type="match status" value="1"/>
</dbReference>
<evidence type="ECO:0000256" key="15">
    <source>
        <dbReference type="ARBA" id="ARBA00023201"/>
    </source>
</evidence>
<evidence type="ECO:0000256" key="8">
    <source>
        <dbReference type="ARBA" id="ARBA00022882"/>
    </source>
</evidence>
<dbReference type="PROSITE" id="PS50835">
    <property type="entry name" value="IG_LIKE"/>
    <property type="match status" value="1"/>
</dbReference>
<keyword evidence="9 20" id="KW-1133">Transmembrane helix</keyword>
<evidence type="ECO:0000256" key="16">
    <source>
        <dbReference type="ARBA" id="ARBA00023303"/>
    </source>
</evidence>
<proteinExistence type="inferred from homology"/>
<keyword evidence="14" id="KW-0325">Glycoprotein</keyword>
<comment type="subunit">
    <text evidence="19">A voltage-gated sodium (Nav) channel consists of an ion-conducting pore-forming alpha subunit functional on its own that is regulated by one or more beta subunits. Forms homodimers and homotrimers. SCN3B is non-covalently associated with alpha subunits and induces the formation of alpha subunit oligomers, including trimers. Interacts with SCN5A/Nav1.5; regulatory subunit of SCN5A/Nav1.5. Interacts with SCN7A/Nav2.1; probable regulatory subunit of SCN7A/Nav2.1. Interacts with SCN10A; regulatory subunit of SCN10A/Nav1.8. Interacts with NFASC; probably involved in targeting the sodium channels to the nodes of Ranvier.</text>
</comment>
<dbReference type="GO" id="GO:0019871">
    <property type="term" value="F:sodium channel inhibitor activity"/>
    <property type="evidence" value="ECO:0007669"/>
    <property type="project" value="TreeGrafter"/>
</dbReference>
<feature type="transmembrane region" description="Helical" evidence="20">
    <location>
        <begin position="191"/>
        <end position="212"/>
    </location>
</feature>
<keyword evidence="15" id="KW-0739">Sodium transport</keyword>
<evidence type="ECO:0000256" key="4">
    <source>
        <dbReference type="ARBA" id="ARBA00022461"/>
    </source>
</evidence>
<dbReference type="KEGG" id="tng:GSTEN00011795G001"/>
<dbReference type="EMBL" id="CAAE01013718">
    <property type="protein sequence ID" value="CAF95229.1"/>
    <property type="molecule type" value="Genomic_DNA"/>
</dbReference>
<keyword evidence="12 20" id="KW-0472">Membrane</keyword>
<evidence type="ECO:0000256" key="5">
    <source>
        <dbReference type="ARBA" id="ARBA00022475"/>
    </source>
</evidence>
<evidence type="ECO:0000256" key="11">
    <source>
        <dbReference type="ARBA" id="ARBA00023065"/>
    </source>
</evidence>
<dbReference type="GO" id="GO:0086091">
    <property type="term" value="P:regulation of heart rate by cardiac conduction"/>
    <property type="evidence" value="ECO:0007669"/>
    <property type="project" value="TreeGrafter"/>
</dbReference>
<keyword evidence="16" id="KW-0407">Ion channel</keyword>
<evidence type="ECO:0000256" key="9">
    <source>
        <dbReference type="ARBA" id="ARBA00022989"/>
    </source>
</evidence>
<evidence type="ECO:0000313" key="22">
    <source>
        <dbReference type="EMBL" id="CAF95229.1"/>
    </source>
</evidence>
<gene>
    <name evidence="22" type="ORF">GSTENG00011795001</name>
</gene>
<accession>Q4SVV3</accession>
<dbReference type="AlphaFoldDB" id="Q4SVV3"/>
<name>Q4SVV3_TETNG</name>
<keyword evidence="5" id="KW-1003">Cell membrane</keyword>
<dbReference type="OrthoDB" id="8868224at2759"/>
<evidence type="ECO:0000256" key="7">
    <source>
        <dbReference type="ARBA" id="ARBA00022729"/>
    </source>
</evidence>
<organism evidence="22">
    <name type="scientific">Tetraodon nigroviridis</name>
    <name type="common">Spotted green pufferfish</name>
    <name type="synonym">Chelonodon nigroviridis</name>
    <dbReference type="NCBI Taxonomy" id="99883"/>
    <lineage>
        <taxon>Eukaryota</taxon>
        <taxon>Metazoa</taxon>
        <taxon>Chordata</taxon>
        <taxon>Craniata</taxon>
        <taxon>Vertebrata</taxon>
        <taxon>Euteleostomi</taxon>
        <taxon>Actinopterygii</taxon>
        <taxon>Neopterygii</taxon>
        <taxon>Teleostei</taxon>
        <taxon>Neoteleostei</taxon>
        <taxon>Acanthomorphata</taxon>
        <taxon>Eupercaria</taxon>
        <taxon>Tetraodontiformes</taxon>
        <taxon>Tetradontoidea</taxon>
        <taxon>Tetraodontidae</taxon>
        <taxon>Tetraodon</taxon>
    </lineage>
</organism>
<feature type="non-terminal residue" evidence="22">
    <location>
        <position position="1"/>
    </location>
</feature>
<evidence type="ECO:0000256" key="6">
    <source>
        <dbReference type="ARBA" id="ARBA00022692"/>
    </source>
</evidence>
<dbReference type="InterPro" id="IPR013106">
    <property type="entry name" value="Ig_V-set"/>
</dbReference>
<feature type="domain" description="Ig-like" evidence="21">
    <location>
        <begin position="20"/>
        <end position="122"/>
    </location>
</feature>
<evidence type="ECO:0000256" key="3">
    <source>
        <dbReference type="ARBA" id="ARBA00022448"/>
    </source>
</evidence>
<dbReference type="Pfam" id="PF07686">
    <property type="entry name" value="V-set"/>
    <property type="match status" value="1"/>
</dbReference>
<dbReference type="InterPro" id="IPR027098">
    <property type="entry name" value="Na_channel_b1/b3"/>
</dbReference>
<evidence type="ECO:0000256" key="10">
    <source>
        <dbReference type="ARBA" id="ARBA00023053"/>
    </source>
</evidence>
<protein>
    <recommendedName>
        <fullName evidence="18">Sodium channel regulatory subunit beta-3</fullName>
    </recommendedName>
</protein>
<comment type="subcellular location">
    <subcellularLocation>
        <location evidence="1">Cell membrane</location>
        <topology evidence="1">Single-pass type I membrane protein</topology>
    </subcellularLocation>
</comment>
<comment type="similarity">
    <text evidence="2">Belongs to the sodium channel auxiliary subunit SCN3B (TC 8.A.17) family.</text>
</comment>
<reference evidence="22" key="2">
    <citation type="submission" date="2004-02" db="EMBL/GenBank/DDBJ databases">
        <authorList>
            <consortium name="Genoscope"/>
            <consortium name="Whitehead Institute Centre for Genome Research"/>
        </authorList>
    </citation>
    <scope>NUCLEOTIDE SEQUENCE</scope>
</reference>
<evidence type="ECO:0000256" key="1">
    <source>
        <dbReference type="ARBA" id="ARBA00004251"/>
    </source>
</evidence>
<keyword evidence="3" id="KW-0813">Transport</keyword>
<keyword evidence="7" id="KW-0732">Signal</keyword>